<comment type="caution">
    <text evidence="5">The sequence shown here is derived from an EMBL/GenBank/DDBJ whole genome shotgun (WGS) entry which is preliminary data.</text>
</comment>
<keyword evidence="6" id="KW-1185">Reference proteome</keyword>
<comment type="similarity">
    <text evidence="1">Belongs to the glycosyl hydrolase 2 family.</text>
</comment>
<dbReference type="Pfam" id="PF02836">
    <property type="entry name" value="Glyco_hydro_2_C"/>
    <property type="match status" value="1"/>
</dbReference>
<dbReference type="InterPro" id="IPR017853">
    <property type="entry name" value="GH"/>
</dbReference>
<gene>
    <name evidence="5" type="ORF">GCM10025760_12360</name>
</gene>
<dbReference type="PANTHER" id="PTHR42732">
    <property type="entry name" value="BETA-GALACTOSIDASE"/>
    <property type="match status" value="1"/>
</dbReference>
<dbReference type="PANTHER" id="PTHR42732:SF3">
    <property type="entry name" value="HYDROLASE"/>
    <property type="match status" value="1"/>
</dbReference>
<dbReference type="InterPro" id="IPR006104">
    <property type="entry name" value="Glyco_hydro_2_N"/>
</dbReference>
<dbReference type="InterPro" id="IPR006103">
    <property type="entry name" value="Glyco_hydro_2_cat"/>
</dbReference>
<keyword evidence="5" id="KW-0378">Hydrolase</keyword>
<evidence type="ECO:0000259" key="3">
    <source>
        <dbReference type="Pfam" id="PF02836"/>
    </source>
</evidence>
<evidence type="ECO:0000256" key="2">
    <source>
        <dbReference type="SAM" id="MobiDB-lite"/>
    </source>
</evidence>
<reference evidence="6" key="1">
    <citation type="journal article" date="2019" name="Int. J. Syst. Evol. Microbiol.">
        <title>The Global Catalogue of Microorganisms (GCM) 10K type strain sequencing project: providing services to taxonomists for standard genome sequencing and annotation.</title>
        <authorList>
            <consortium name="The Broad Institute Genomics Platform"/>
            <consortium name="The Broad Institute Genome Sequencing Center for Infectious Disease"/>
            <person name="Wu L."/>
            <person name="Ma J."/>
        </authorList>
    </citation>
    <scope>NUCLEOTIDE SEQUENCE [LARGE SCALE GENOMIC DNA]</scope>
    <source>
        <strain evidence="6">JCM 18959</strain>
    </source>
</reference>
<proteinExistence type="inferred from homology"/>
<dbReference type="Pfam" id="PF02837">
    <property type="entry name" value="Glyco_hydro_2_N"/>
    <property type="match status" value="1"/>
</dbReference>
<evidence type="ECO:0000259" key="4">
    <source>
        <dbReference type="Pfam" id="PF02837"/>
    </source>
</evidence>
<dbReference type="Gene3D" id="2.60.120.260">
    <property type="entry name" value="Galactose-binding domain-like"/>
    <property type="match status" value="1"/>
</dbReference>
<dbReference type="EMBL" id="BAABKZ010000001">
    <property type="protein sequence ID" value="GAA5089045.1"/>
    <property type="molecule type" value="Genomic_DNA"/>
</dbReference>
<dbReference type="Gene3D" id="3.20.20.80">
    <property type="entry name" value="Glycosidases"/>
    <property type="match status" value="1"/>
</dbReference>
<dbReference type="Proteomes" id="UP001501407">
    <property type="component" value="Unassembled WGS sequence"/>
</dbReference>
<evidence type="ECO:0000313" key="6">
    <source>
        <dbReference type="Proteomes" id="UP001501407"/>
    </source>
</evidence>
<dbReference type="RefSeq" id="WP_194413047.1">
    <property type="nucleotide sequence ID" value="NZ_BAABKZ010000001.1"/>
</dbReference>
<accession>A0ABP9M0D0</accession>
<name>A0ABP9M0D0_9MICO</name>
<sequence>MSSHGAVDATAQDGTYPRPQLVRPQWHDLSGEWDFARDDGMAGQVDDIVFDRRIVVPFPPESPASGIGETGFTPCVWYRRSFGRAELADAGFGAESPRVLLHLGAVDHAAEVWVNGRLVATHSGGQSPFHADITRAVDPQGDNALIVRAIDLPEDVSVLRGKQDWRERPHSIWYHRTTGIWQPVWLECVPEAAVETLTWRTDLPTATVDVDVALSGAIPRDAWVRVSISHDGERLADVRVRTGGRRHCPVRLVIPRQLNGQQYEELLWSPARPTLLSAAVTLESESGTAIDTVASYVGLRSVSVSAASLLLNDRPIPVRAVLAQNYWPDTHLAATADTLRREVELILELGFNTARVHQKAEDPRFLFWADRLGLMVWAETANAYAFDERAIVSLVDEWTALVRRDQSHPSVVVWVPLNESWGVQHISHDARQAAFSRSIGDLTRALDGTRPVISNDGWEHTDSDIITIHDYEPDAHSLTERYGDPARLREMLDGFGPAGRRMTVGPHDGAAPVILSEFGGVSLETGGADDWGYSSASDPAAFERQVTAILRAVRESSPLAGFCYTQLTDTGQETNGLLFDDRSPKFPVERIRAAVTG</sequence>
<dbReference type="InterPro" id="IPR051913">
    <property type="entry name" value="GH2_Domain-Containing"/>
</dbReference>
<feature type="domain" description="Glycosyl hydrolases family 2 sugar binding" evidence="4">
    <location>
        <begin position="73"/>
        <end position="165"/>
    </location>
</feature>
<dbReference type="InterPro" id="IPR036156">
    <property type="entry name" value="Beta-gal/glucu_dom_sf"/>
</dbReference>
<dbReference type="GO" id="GO:0016787">
    <property type="term" value="F:hydrolase activity"/>
    <property type="evidence" value="ECO:0007669"/>
    <property type="project" value="UniProtKB-KW"/>
</dbReference>
<evidence type="ECO:0000256" key="1">
    <source>
        <dbReference type="ARBA" id="ARBA00007401"/>
    </source>
</evidence>
<protein>
    <submittedName>
        <fullName evidence="5">Glycoside hydrolase family 2</fullName>
    </submittedName>
</protein>
<feature type="region of interest" description="Disordered" evidence="2">
    <location>
        <begin position="1"/>
        <end position="22"/>
    </location>
</feature>
<dbReference type="SUPFAM" id="SSF49303">
    <property type="entry name" value="beta-Galactosidase/glucuronidase domain"/>
    <property type="match status" value="1"/>
</dbReference>
<dbReference type="SUPFAM" id="SSF49785">
    <property type="entry name" value="Galactose-binding domain-like"/>
    <property type="match status" value="1"/>
</dbReference>
<evidence type="ECO:0000313" key="5">
    <source>
        <dbReference type="EMBL" id="GAA5089045.1"/>
    </source>
</evidence>
<feature type="domain" description="Glycoside hydrolase family 2 catalytic" evidence="3">
    <location>
        <begin position="303"/>
        <end position="524"/>
    </location>
</feature>
<dbReference type="SUPFAM" id="SSF51445">
    <property type="entry name" value="(Trans)glycosidases"/>
    <property type="match status" value="1"/>
</dbReference>
<dbReference type="InterPro" id="IPR008979">
    <property type="entry name" value="Galactose-bd-like_sf"/>
</dbReference>
<organism evidence="5 6">
    <name type="scientific">Microbacterium yannicii</name>
    <dbReference type="NCBI Taxonomy" id="671622"/>
    <lineage>
        <taxon>Bacteria</taxon>
        <taxon>Bacillati</taxon>
        <taxon>Actinomycetota</taxon>
        <taxon>Actinomycetes</taxon>
        <taxon>Micrococcales</taxon>
        <taxon>Microbacteriaceae</taxon>
        <taxon>Microbacterium</taxon>
    </lineage>
</organism>